<name>A0ABY6CE23_9HYPH</name>
<dbReference type="Gene3D" id="3.30.1370.100">
    <property type="entry name" value="MutL, C-terminal domain, regulatory subdomain"/>
    <property type="match status" value="1"/>
</dbReference>
<dbReference type="SMART" id="SM01340">
    <property type="entry name" value="DNA_mis_repair"/>
    <property type="match status" value="1"/>
</dbReference>
<gene>
    <name evidence="5 8" type="primary">mutL</name>
    <name evidence="8" type="ORF">N8A98_04645</name>
</gene>
<evidence type="ECO:0000256" key="3">
    <source>
        <dbReference type="ARBA" id="ARBA00022763"/>
    </source>
</evidence>
<dbReference type="Proteomes" id="UP001061862">
    <property type="component" value="Chromosome"/>
</dbReference>
<evidence type="ECO:0000313" key="8">
    <source>
        <dbReference type="EMBL" id="UXN70486.1"/>
    </source>
</evidence>
<dbReference type="PROSITE" id="PS00058">
    <property type="entry name" value="DNA_MISMATCH_REPAIR_1"/>
    <property type="match status" value="1"/>
</dbReference>
<feature type="domain" description="MutL C-terminal dimerisation" evidence="6">
    <location>
        <begin position="423"/>
        <end position="566"/>
    </location>
</feature>
<dbReference type="NCBIfam" id="NF000953">
    <property type="entry name" value="PRK00095.2-4"/>
    <property type="match status" value="1"/>
</dbReference>
<dbReference type="InterPro" id="IPR014790">
    <property type="entry name" value="MutL_C"/>
</dbReference>
<dbReference type="EMBL" id="CP104965">
    <property type="protein sequence ID" value="UXN70486.1"/>
    <property type="molecule type" value="Genomic_DNA"/>
</dbReference>
<dbReference type="PANTHER" id="PTHR10073:SF12">
    <property type="entry name" value="DNA MISMATCH REPAIR PROTEIN MLH1"/>
    <property type="match status" value="1"/>
</dbReference>
<dbReference type="InterPro" id="IPR014721">
    <property type="entry name" value="Ribsml_uS5_D2-typ_fold_subgr"/>
</dbReference>
<dbReference type="RefSeq" id="WP_262169551.1">
    <property type="nucleotide sequence ID" value="NZ_CP104965.1"/>
</dbReference>
<dbReference type="SUPFAM" id="SSF55874">
    <property type="entry name" value="ATPase domain of HSP90 chaperone/DNA topoisomerase II/histidine kinase"/>
    <property type="match status" value="1"/>
</dbReference>
<dbReference type="Gene3D" id="3.30.1540.20">
    <property type="entry name" value="MutL, C-terminal domain, dimerisation subdomain"/>
    <property type="match status" value="1"/>
</dbReference>
<dbReference type="Gene3D" id="3.30.565.10">
    <property type="entry name" value="Histidine kinase-like ATPase, C-terminal domain"/>
    <property type="match status" value="1"/>
</dbReference>
<evidence type="ECO:0000256" key="4">
    <source>
        <dbReference type="ARBA" id="ARBA00023204"/>
    </source>
</evidence>
<comment type="function">
    <text evidence="5">This protein is involved in the repair of mismatches in DNA. It is required for dam-dependent methyl-directed DNA mismatch repair. May act as a 'molecular matchmaker', a protein that promotes the formation of a stable complex between two or more DNA-binding proteins in an ATP-dependent manner without itself being part of a final effector complex.</text>
</comment>
<keyword evidence="9" id="KW-1185">Reference proteome</keyword>
<sequence>MPIRQLPEDLINRIAAGEVVERPASVVKELVENAIDAGASRIVVTTSGGGKLLMRIEDDGHGMDQADLLLSVERHATSKLSVDDLDDIRTLGFRGEALASIGSVAELTVSSRPAHAESGLRIEVRSGVRTGPVPQAMNRGTLVEVKNLFGNVPARLKFLKTDRAEAGAITDVMKRLAMANPGVHFVLNGTDRSPVNWPAVSGSGALEARLAQVIGDDFAQNAVRLATSRHGVVVAGLAGLPTYTRANSLSQFYFVNGRSVRDKVLVGAIRAAYADYTFRDRFPVVALYIAIDPAEVDVNVHPAKAELRFRDAGAVRSAVIRAIGEALTAAGFKASTSVADDILGAFTAPQYETTSAAPPRQDFNRPAMPFASYDRASGYGSANPFSPQYGASAQQGIDGLNEPSARVESEAAPALMEFPLGTARAQMFDNFIIAQNSEGLLLVDQHAAHERLVYERFKAQLAAGPVPSQAQLIPLVIELPEEDCARLEDAAPDLERFGLYLERFGPRAIAVRETPALLGNSDIDGLVRDVADGLAEWDNSTAVADRMDEIIARMACHGSVRSGRRLRVDEMNALLRDMEATPHSGQCIHGRPTYVELKQKDIERLFGRSR</sequence>
<dbReference type="SMART" id="SM00853">
    <property type="entry name" value="MutL_C"/>
    <property type="match status" value="1"/>
</dbReference>
<dbReference type="SUPFAM" id="SSF118116">
    <property type="entry name" value="DNA mismatch repair protein MutL"/>
    <property type="match status" value="1"/>
</dbReference>
<evidence type="ECO:0000259" key="7">
    <source>
        <dbReference type="SMART" id="SM01340"/>
    </source>
</evidence>
<evidence type="ECO:0000313" key="9">
    <source>
        <dbReference type="Proteomes" id="UP001061862"/>
    </source>
</evidence>
<dbReference type="InterPro" id="IPR002099">
    <property type="entry name" value="MutL/Mlh/PMS"/>
</dbReference>
<keyword evidence="8" id="KW-0378">Hydrolase</keyword>
<evidence type="ECO:0000256" key="5">
    <source>
        <dbReference type="HAMAP-Rule" id="MF_00149"/>
    </source>
</evidence>
<evidence type="ECO:0000259" key="6">
    <source>
        <dbReference type="SMART" id="SM00853"/>
    </source>
</evidence>
<dbReference type="Pfam" id="PF08676">
    <property type="entry name" value="MutL_C"/>
    <property type="match status" value="1"/>
</dbReference>
<proteinExistence type="inferred from homology"/>
<dbReference type="HAMAP" id="MF_00149">
    <property type="entry name" value="DNA_mis_repair"/>
    <property type="match status" value="1"/>
</dbReference>
<dbReference type="InterPro" id="IPR020667">
    <property type="entry name" value="DNA_mismatch_repair_MutL"/>
</dbReference>
<keyword evidence="3 5" id="KW-0227">DNA damage</keyword>
<organism evidence="8 9">
    <name type="scientific">Devosia neptuniae</name>
    <dbReference type="NCBI Taxonomy" id="191302"/>
    <lineage>
        <taxon>Bacteria</taxon>
        <taxon>Pseudomonadati</taxon>
        <taxon>Pseudomonadota</taxon>
        <taxon>Alphaproteobacteria</taxon>
        <taxon>Hyphomicrobiales</taxon>
        <taxon>Devosiaceae</taxon>
        <taxon>Devosia</taxon>
    </lineage>
</organism>
<evidence type="ECO:0000256" key="2">
    <source>
        <dbReference type="ARBA" id="ARBA00021975"/>
    </source>
</evidence>
<protein>
    <recommendedName>
        <fullName evidence="2 5">DNA mismatch repair protein MutL</fullName>
    </recommendedName>
</protein>
<dbReference type="Gene3D" id="3.30.230.10">
    <property type="match status" value="1"/>
</dbReference>
<dbReference type="InterPro" id="IPR042121">
    <property type="entry name" value="MutL_C_regsub"/>
</dbReference>
<accession>A0ABY6CE23</accession>
<dbReference type="Pfam" id="PF13589">
    <property type="entry name" value="HATPase_c_3"/>
    <property type="match status" value="1"/>
</dbReference>
<dbReference type="InterPro" id="IPR042120">
    <property type="entry name" value="MutL_C_dimsub"/>
</dbReference>
<dbReference type="PANTHER" id="PTHR10073">
    <property type="entry name" value="DNA MISMATCH REPAIR PROTEIN MLH, PMS, MUTL"/>
    <property type="match status" value="1"/>
</dbReference>
<keyword evidence="8" id="KW-0255">Endonuclease</keyword>
<dbReference type="InterPro" id="IPR020568">
    <property type="entry name" value="Ribosomal_Su5_D2-typ_SF"/>
</dbReference>
<dbReference type="InterPro" id="IPR038973">
    <property type="entry name" value="MutL/Mlh/Pms-like"/>
</dbReference>
<reference evidence="8 9" key="1">
    <citation type="submission" date="2022-09" db="EMBL/GenBank/DDBJ databases">
        <title>Interaction between co-microsymbionts with complementary sets of symbiotic genes in legume-rhizobium systems.</title>
        <authorList>
            <person name="Safronova V."/>
            <person name="Sazanova A."/>
            <person name="Afonin A."/>
            <person name="Chirak E."/>
        </authorList>
    </citation>
    <scope>NUCLEOTIDE SEQUENCE [LARGE SCALE GENOMIC DNA]</scope>
    <source>
        <strain evidence="8 9">A18/4-1</strain>
    </source>
</reference>
<feature type="domain" description="DNA mismatch repair protein S5" evidence="7">
    <location>
        <begin position="210"/>
        <end position="328"/>
    </location>
</feature>
<dbReference type="InterPro" id="IPR014762">
    <property type="entry name" value="DNA_mismatch_repair_CS"/>
</dbReference>
<dbReference type="Pfam" id="PF01119">
    <property type="entry name" value="DNA_mis_repair"/>
    <property type="match status" value="1"/>
</dbReference>
<dbReference type="InterPro" id="IPR037198">
    <property type="entry name" value="MutL_C_sf"/>
</dbReference>
<dbReference type="GO" id="GO:0004519">
    <property type="term" value="F:endonuclease activity"/>
    <property type="evidence" value="ECO:0007669"/>
    <property type="project" value="UniProtKB-KW"/>
</dbReference>
<evidence type="ECO:0000256" key="1">
    <source>
        <dbReference type="ARBA" id="ARBA00006082"/>
    </source>
</evidence>
<dbReference type="NCBIfam" id="TIGR00585">
    <property type="entry name" value="mutl"/>
    <property type="match status" value="1"/>
</dbReference>
<dbReference type="CDD" id="cd16926">
    <property type="entry name" value="HATPase_MutL-MLH-PMS-like"/>
    <property type="match status" value="1"/>
</dbReference>
<dbReference type="InterPro" id="IPR013507">
    <property type="entry name" value="DNA_mismatch_S5_2-like"/>
</dbReference>
<keyword evidence="4 5" id="KW-0234">DNA repair</keyword>
<dbReference type="SUPFAM" id="SSF54211">
    <property type="entry name" value="Ribosomal protein S5 domain 2-like"/>
    <property type="match status" value="1"/>
</dbReference>
<comment type="similarity">
    <text evidence="1 5">Belongs to the DNA mismatch repair MutL/HexB family.</text>
</comment>
<dbReference type="InterPro" id="IPR036890">
    <property type="entry name" value="HATPase_C_sf"/>
</dbReference>
<keyword evidence="8" id="KW-0540">Nuclease</keyword>